<feature type="domain" description="TonB-dependent receptor-like beta-barrel" evidence="15">
    <location>
        <begin position="223"/>
        <end position="613"/>
    </location>
</feature>
<evidence type="ECO:0000256" key="2">
    <source>
        <dbReference type="ARBA" id="ARBA00022448"/>
    </source>
</evidence>
<comment type="similarity">
    <text evidence="12 13">Belongs to the TonB-dependent receptor family.</text>
</comment>
<evidence type="ECO:0000313" key="18">
    <source>
        <dbReference type="Proteomes" id="UP000242815"/>
    </source>
</evidence>
<dbReference type="Gene3D" id="2.40.170.20">
    <property type="entry name" value="TonB-dependent receptor, beta-barrel domain"/>
    <property type="match status" value="1"/>
</dbReference>
<evidence type="ECO:0000256" key="4">
    <source>
        <dbReference type="ARBA" id="ARBA00022496"/>
    </source>
</evidence>
<name>A0A1I6B8I5_9GAMM</name>
<dbReference type="Pfam" id="PF07715">
    <property type="entry name" value="Plug"/>
    <property type="match status" value="1"/>
</dbReference>
<protein>
    <submittedName>
        <fullName evidence="17">Iron complex outermembrane recepter protein</fullName>
    </submittedName>
</protein>
<gene>
    <name evidence="17" type="ORF">SAMN05216578_103252</name>
</gene>
<reference evidence="17 18" key="1">
    <citation type="submission" date="2016-10" db="EMBL/GenBank/DDBJ databases">
        <authorList>
            <person name="de Groot N.N."/>
        </authorList>
    </citation>
    <scope>NUCLEOTIDE SEQUENCE [LARGE SCALE GENOMIC DNA]</scope>
    <source>
        <strain evidence="17 18">JCM 18415</strain>
    </source>
</reference>
<keyword evidence="9 13" id="KW-0798">TonB box</keyword>
<dbReference type="InterPro" id="IPR037066">
    <property type="entry name" value="Plug_dom_sf"/>
</dbReference>
<dbReference type="InterPro" id="IPR012910">
    <property type="entry name" value="Plug_dom"/>
</dbReference>
<dbReference type="Pfam" id="PF00593">
    <property type="entry name" value="TonB_dep_Rec_b-barrel"/>
    <property type="match status" value="1"/>
</dbReference>
<sequence length="643" mass="71699">MKLSRIALAVALAPSLALAAEQPEQTSAAQLPPTVITRATNLKAPTPASVAVIDREQIERSAATDLLDLLGSQAGVQIRDTMGDGNRASLSLRGFGENAMNNTLVLVDGRRLNQPTLSGPDLNSVPLANIERIEIIRGAGTVLYGDQAVGGVVNIITRTPMSNEVYIEAVHGSHDLKAYRGHIHQQLGGGFSLYASGESRTNDNYRDHNEANYDNAFARLRYQHETGHVLYEYQTVDDELRFPNALPLAQRREDRKQSVGAQAWNDSKSQVHRIALEQSLGDIWSTHLDYSHSDQDGVGSFGPGSEFAQGTRIETISPRLTARFDSPLGSAEWLLGHDHITSDYEYLAPWGDTLARQKLRDWYTQYSQNLGSGVDLVLGFRTSEVDDDTTALANSYRDRENSTSVGLSWQANDQTRLFLRREDVLRWANVDENGFIPLTINRLKPQTGESWETGVEWVDGLQQYRLSVYRLELENELMYDPTAEGPNSAWGFDGANINLDKTLRQGLMLEAERQLTPELSIGGQYSFTDSEYRDGAFKGKEVPWVSRHSASAHVSYEILPGLRSYVEAIYTGNRYHTGDDANILGKTGSYTLFNAALSYDYRQFNAKLRINNLTGKRYDAFGSFANRYPAPEEEYQLSVGYRF</sequence>
<evidence type="ECO:0000256" key="5">
    <source>
        <dbReference type="ARBA" id="ARBA00022692"/>
    </source>
</evidence>
<evidence type="ECO:0000256" key="14">
    <source>
        <dbReference type="SAM" id="SignalP"/>
    </source>
</evidence>
<keyword evidence="4" id="KW-0410">Iron transport</keyword>
<evidence type="ECO:0000256" key="1">
    <source>
        <dbReference type="ARBA" id="ARBA00004571"/>
    </source>
</evidence>
<evidence type="ECO:0000256" key="12">
    <source>
        <dbReference type="PROSITE-ProRule" id="PRU01360"/>
    </source>
</evidence>
<evidence type="ECO:0000259" key="16">
    <source>
        <dbReference type="Pfam" id="PF07715"/>
    </source>
</evidence>
<dbReference type="GO" id="GO:0009279">
    <property type="term" value="C:cell outer membrane"/>
    <property type="evidence" value="ECO:0007669"/>
    <property type="project" value="UniProtKB-SubCell"/>
</dbReference>
<dbReference type="SUPFAM" id="SSF56935">
    <property type="entry name" value="Porins"/>
    <property type="match status" value="1"/>
</dbReference>
<evidence type="ECO:0000259" key="15">
    <source>
        <dbReference type="Pfam" id="PF00593"/>
    </source>
</evidence>
<keyword evidence="6 14" id="KW-0732">Signal</keyword>
<evidence type="ECO:0000256" key="6">
    <source>
        <dbReference type="ARBA" id="ARBA00022729"/>
    </source>
</evidence>
<evidence type="ECO:0000256" key="13">
    <source>
        <dbReference type="RuleBase" id="RU003357"/>
    </source>
</evidence>
<keyword evidence="5 12" id="KW-0812">Transmembrane</keyword>
<keyword evidence="7" id="KW-0408">Iron</keyword>
<comment type="subcellular location">
    <subcellularLocation>
        <location evidence="1 12">Cell outer membrane</location>
        <topology evidence="1 12">Multi-pass membrane protein</topology>
    </subcellularLocation>
</comment>
<evidence type="ECO:0000256" key="7">
    <source>
        <dbReference type="ARBA" id="ARBA00023004"/>
    </source>
</evidence>
<feature type="signal peptide" evidence="14">
    <location>
        <begin position="1"/>
        <end position="19"/>
    </location>
</feature>
<dbReference type="PANTHER" id="PTHR32552:SF68">
    <property type="entry name" value="FERRICHROME OUTER MEMBRANE TRANSPORTER_PHAGE RECEPTOR"/>
    <property type="match status" value="1"/>
</dbReference>
<accession>A0A1I6B8I5</accession>
<dbReference type="OrthoDB" id="9760494at2"/>
<feature type="chain" id="PRO_5017467797" evidence="14">
    <location>
        <begin position="20"/>
        <end position="643"/>
    </location>
</feature>
<dbReference type="GO" id="GO:0015344">
    <property type="term" value="F:siderophore uptake transmembrane transporter activity"/>
    <property type="evidence" value="ECO:0007669"/>
    <property type="project" value="TreeGrafter"/>
</dbReference>
<dbReference type="InterPro" id="IPR039426">
    <property type="entry name" value="TonB-dep_rcpt-like"/>
</dbReference>
<dbReference type="PANTHER" id="PTHR32552">
    <property type="entry name" value="FERRICHROME IRON RECEPTOR-RELATED"/>
    <property type="match status" value="1"/>
</dbReference>
<feature type="domain" description="TonB-dependent receptor plug" evidence="16">
    <location>
        <begin position="46"/>
        <end position="152"/>
    </location>
</feature>
<keyword evidence="2 12" id="KW-0813">Transport</keyword>
<dbReference type="AlphaFoldDB" id="A0A1I6B8I5"/>
<organism evidence="17 18">
    <name type="scientific">Halopseudomonas formosensis</name>
    <dbReference type="NCBI Taxonomy" id="1002526"/>
    <lineage>
        <taxon>Bacteria</taxon>
        <taxon>Pseudomonadati</taxon>
        <taxon>Pseudomonadota</taxon>
        <taxon>Gammaproteobacteria</taxon>
        <taxon>Pseudomonadales</taxon>
        <taxon>Pseudomonadaceae</taxon>
        <taxon>Halopseudomonas</taxon>
    </lineage>
</organism>
<keyword evidence="3 12" id="KW-1134">Transmembrane beta strand</keyword>
<dbReference type="Gene3D" id="2.170.130.10">
    <property type="entry name" value="TonB-dependent receptor, plug domain"/>
    <property type="match status" value="1"/>
</dbReference>
<dbReference type="RefSeq" id="WP_090538192.1">
    <property type="nucleotide sequence ID" value="NZ_FOYD01000003.1"/>
</dbReference>
<keyword evidence="10 12" id="KW-0472">Membrane</keyword>
<evidence type="ECO:0000256" key="3">
    <source>
        <dbReference type="ARBA" id="ARBA00022452"/>
    </source>
</evidence>
<dbReference type="InterPro" id="IPR000531">
    <property type="entry name" value="Beta-barrel_TonB"/>
</dbReference>
<evidence type="ECO:0000313" key="17">
    <source>
        <dbReference type="EMBL" id="SFQ77220.1"/>
    </source>
</evidence>
<dbReference type="STRING" id="1002526.SAMN05216578_103252"/>
<proteinExistence type="inferred from homology"/>
<evidence type="ECO:0000256" key="8">
    <source>
        <dbReference type="ARBA" id="ARBA00023065"/>
    </source>
</evidence>
<dbReference type="InterPro" id="IPR036942">
    <property type="entry name" value="Beta-barrel_TonB_sf"/>
</dbReference>
<dbReference type="CDD" id="cd01347">
    <property type="entry name" value="ligand_gated_channel"/>
    <property type="match status" value="1"/>
</dbReference>
<keyword evidence="8" id="KW-0406">Ion transport</keyword>
<dbReference type="PROSITE" id="PS52016">
    <property type="entry name" value="TONB_DEPENDENT_REC_3"/>
    <property type="match status" value="1"/>
</dbReference>
<keyword evidence="11 12" id="KW-0998">Cell outer membrane</keyword>
<evidence type="ECO:0000256" key="9">
    <source>
        <dbReference type="ARBA" id="ARBA00023077"/>
    </source>
</evidence>
<dbReference type="EMBL" id="FOYD01000003">
    <property type="protein sequence ID" value="SFQ77220.1"/>
    <property type="molecule type" value="Genomic_DNA"/>
</dbReference>
<dbReference type="Proteomes" id="UP000242815">
    <property type="component" value="Unassembled WGS sequence"/>
</dbReference>
<evidence type="ECO:0000256" key="10">
    <source>
        <dbReference type="ARBA" id="ARBA00023136"/>
    </source>
</evidence>
<evidence type="ECO:0000256" key="11">
    <source>
        <dbReference type="ARBA" id="ARBA00023237"/>
    </source>
</evidence>